<comment type="caution">
    <text evidence="3">The sequence shown here is derived from an EMBL/GenBank/DDBJ whole genome shotgun (WGS) entry which is preliminary data.</text>
</comment>
<dbReference type="AlphaFoldDB" id="A0A6S7JK11"/>
<evidence type="ECO:0000313" key="4">
    <source>
        <dbReference type="Proteomes" id="UP001152795"/>
    </source>
</evidence>
<accession>A0A6S7JK11</accession>
<evidence type="ECO:0000256" key="2">
    <source>
        <dbReference type="SAM" id="Phobius"/>
    </source>
</evidence>
<feature type="region of interest" description="Disordered" evidence="1">
    <location>
        <begin position="1"/>
        <end position="98"/>
    </location>
</feature>
<dbReference type="Proteomes" id="UP001152795">
    <property type="component" value="Unassembled WGS sequence"/>
</dbReference>
<protein>
    <submittedName>
        <fullName evidence="3">Uncharacterized protein</fullName>
    </submittedName>
</protein>
<keyword evidence="2" id="KW-0472">Membrane</keyword>
<keyword evidence="2" id="KW-0812">Transmembrane</keyword>
<feature type="compositionally biased region" description="Low complexity" evidence="1">
    <location>
        <begin position="35"/>
        <end position="77"/>
    </location>
</feature>
<feature type="non-terminal residue" evidence="3">
    <location>
        <position position="1"/>
    </location>
</feature>
<keyword evidence="2" id="KW-1133">Transmembrane helix</keyword>
<feature type="region of interest" description="Disordered" evidence="1">
    <location>
        <begin position="139"/>
        <end position="162"/>
    </location>
</feature>
<gene>
    <name evidence="3" type="ORF">PACLA_8A019899</name>
</gene>
<feature type="transmembrane region" description="Helical" evidence="2">
    <location>
        <begin position="105"/>
        <end position="125"/>
    </location>
</feature>
<organism evidence="3 4">
    <name type="scientific">Paramuricea clavata</name>
    <name type="common">Red gorgonian</name>
    <name type="synonym">Violescent sea-whip</name>
    <dbReference type="NCBI Taxonomy" id="317549"/>
    <lineage>
        <taxon>Eukaryota</taxon>
        <taxon>Metazoa</taxon>
        <taxon>Cnidaria</taxon>
        <taxon>Anthozoa</taxon>
        <taxon>Octocorallia</taxon>
        <taxon>Malacalcyonacea</taxon>
        <taxon>Plexauridae</taxon>
        <taxon>Paramuricea</taxon>
    </lineage>
</organism>
<feature type="compositionally biased region" description="Low complexity" evidence="1">
    <location>
        <begin position="9"/>
        <end position="28"/>
    </location>
</feature>
<name>A0A6S7JK11_PARCT</name>
<sequence length="162" mass="17405">QFITPSAGQTTHPSSTTESTTQPSSTTEDIIQPFSTTKSTTLPSSTTEGATKLSSTTEGTTKLSSTTEGTTPPSSTTEKSRPTKCLCDNETSEKSSEDKKIRMDLLIPLVVLALCFLLSLAVIIYQSRRLQNSYRLASHKEPTGQESSKYMVMKGNSDVGGD</sequence>
<dbReference type="EMBL" id="CACRXK020018694">
    <property type="protein sequence ID" value="CAB4032786.1"/>
    <property type="molecule type" value="Genomic_DNA"/>
</dbReference>
<keyword evidence="4" id="KW-1185">Reference proteome</keyword>
<proteinExistence type="predicted"/>
<evidence type="ECO:0000256" key="1">
    <source>
        <dbReference type="SAM" id="MobiDB-lite"/>
    </source>
</evidence>
<reference evidence="3" key="1">
    <citation type="submission" date="2020-04" db="EMBL/GenBank/DDBJ databases">
        <authorList>
            <person name="Alioto T."/>
            <person name="Alioto T."/>
            <person name="Gomez Garrido J."/>
        </authorList>
    </citation>
    <scope>NUCLEOTIDE SEQUENCE</scope>
    <source>
        <strain evidence="3">A484AB</strain>
    </source>
</reference>
<evidence type="ECO:0000313" key="3">
    <source>
        <dbReference type="EMBL" id="CAB4032786.1"/>
    </source>
</evidence>